<proteinExistence type="predicted"/>
<dbReference type="EMBL" id="JYDJ01000158">
    <property type="protein sequence ID" value="KRX41909.1"/>
    <property type="molecule type" value="Genomic_DNA"/>
</dbReference>
<dbReference type="Proteomes" id="UP000055048">
    <property type="component" value="Unassembled WGS sequence"/>
</dbReference>
<keyword evidence="2" id="KW-1185">Reference proteome</keyword>
<protein>
    <submittedName>
        <fullName evidence="1">Uncharacterized protein</fullName>
    </submittedName>
</protein>
<evidence type="ECO:0000313" key="1">
    <source>
        <dbReference type="EMBL" id="KRX41909.1"/>
    </source>
</evidence>
<dbReference type="OrthoDB" id="10573890at2759"/>
<reference evidence="1 2" key="1">
    <citation type="submission" date="2015-01" db="EMBL/GenBank/DDBJ databases">
        <title>Evolution of Trichinella species and genotypes.</title>
        <authorList>
            <person name="Korhonen P.K."/>
            <person name="Edoardo P."/>
            <person name="Giuseppe L.R."/>
            <person name="Gasser R.B."/>
        </authorList>
    </citation>
    <scope>NUCLEOTIDE SEQUENCE [LARGE SCALE GENOMIC DNA]</scope>
    <source>
        <strain evidence="1">ISS417</strain>
    </source>
</reference>
<organism evidence="1 2">
    <name type="scientific">Trichinella murrelli</name>
    <dbReference type="NCBI Taxonomy" id="144512"/>
    <lineage>
        <taxon>Eukaryota</taxon>
        <taxon>Metazoa</taxon>
        <taxon>Ecdysozoa</taxon>
        <taxon>Nematoda</taxon>
        <taxon>Enoplea</taxon>
        <taxon>Dorylaimia</taxon>
        <taxon>Trichinellida</taxon>
        <taxon>Trichinellidae</taxon>
        <taxon>Trichinella</taxon>
    </lineage>
</organism>
<evidence type="ECO:0000313" key="2">
    <source>
        <dbReference type="Proteomes" id="UP000055048"/>
    </source>
</evidence>
<comment type="caution">
    <text evidence="1">The sequence shown here is derived from an EMBL/GenBank/DDBJ whole genome shotgun (WGS) entry which is preliminary data.</text>
</comment>
<name>A0A0V0TS97_9BILA</name>
<sequence>MSNENIDVIDVPNESLLLNLIPLFVRLNTEDKLYRISNSKSPHFLSSPRSSFSCSTSIVKFSLQGTYVHIIICFRKNSKKNLQNYHHPHMQCLFVVDSVSEALYFKYTNYPNDHLHVGIDLAVNIALLWPSWLAVGDATAHAEQAESSATTTTITITIITTNISGCKQTYVVEIEKFDFFRRPAAFGTRTPFAWLPLDFQNFKKILLKKKQEFSNIYSFFPHSKAATE</sequence>
<gene>
    <name evidence="1" type="ORF">T05_747</name>
</gene>
<accession>A0A0V0TS97</accession>
<dbReference type="AlphaFoldDB" id="A0A0V0TS97"/>